<dbReference type="GO" id="GO:0009535">
    <property type="term" value="C:chloroplast thylakoid membrane"/>
    <property type="evidence" value="ECO:0007669"/>
    <property type="project" value="TreeGrafter"/>
</dbReference>
<keyword evidence="2" id="KW-0472">Membrane</keyword>
<feature type="transmembrane region" description="Helical" evidence="2">
    <location>
        <begin position="124"/>
        <end position="147"/>
    </location>
</feature>
<evidence type="ECO:0000256" key="1">
    <source>
        <dbReference type="SAM" id="MobiDB-lite"/>
    </source>
</evidence>
<evidence type="ECO:0000259" key="3">
    <source>
        <dbReference type="Pfam" id="PF22915"/>
    </source>
</evidence>
<feature type="region of interest" description="Disordered" evidence="1">
    <location>
        <begin position="45"/>
        <end position="89"/>
    </location>
</feature>
<keyword evidence="2" id="KW-0812">Transmembrane</keyword>
<protein>
    <recommendedName>
        <fullName evidence="3">Armadillo-like repeats domain-containing protein</fullName>
    </recommendedName>
</protein>
<proteinExistence type="predicted"/>
<dbReference type="Proteomes" id="UP000290560">
    <property type="component" value="Unassembled WGS sequence"/>
</dbReference>
<feature type="transmembrane region" description="Helical" evidence="2">
    <location>
        <begin position="159"/>
        <end position="178"/>
    </location>
</feature>
<sequence>MAYCSLHRPLSAGATVCHTSLPRTTLPSRRLFIFLPLQQRRRRAEPSNLVARARGRENLGTQQSDSPKESSRSPAATHSSREEAEEEEVDEDLPWIQEKALDLVEFTGTVTQAIPGPKVGQSKLPWLLAVPLAWVGLSFVIGFVKALRKFTSPRAQRKRLVRLRSCITFGSGTFWLVFPLHCFKKVFYCSYTCLSLPGPVVMDLSGFTEKGFKRKLAVQALFGKNFYLSEVCYS</sequence>
<dbReference type="GO" id="GO:0009941">
    <property type="term" value="C:chloroplast envelope"/>
    <property type="evidence" value="ECO:0007669"/>
    <property type="project" value="TreeGrafter"/>
</dbReference>
<dbReference type="PANTHER" id="PTHR36793">
    <property type="entry name" value="RIBOSOMAL RNA SMALL SUBUNIT METHYLTRANSFERASE J"/>
    <property type="match status" value="1"/>
</dbReference>
<dbReference type="PANTHER" id="PTHR36793:SF1">
    <property type="entry name" value="RIBOSOMAL RNA SMALL SUBUNIT METHYLTRANSFERASE J"/>
    <property type="match status" value="1"/>
</dbReference>
<organism evidence="4">
    <name type="scientific">Ensete ventricosum</name>
    <name type="common">Abyssinian banana</name>
    <name type="synonym">Musa ensete</name>
    <dbReference type="NCBI Taxonomy" id="4639"/>
    <lineage>
        <taxon>Eukaryota</taxon>
        <taxon>Viridiplantae</taxon>
        <taxon>Streptophyta</taxon>
        <taxon>Embryophyta</taxon>
        <taxon>Tracheophyta</taxon>
        <taxon>Spermatophyta</taxon>
        <taxon>Magnoliopsida</taxon>
        <taxon>Liliopsida</taxon>
        <taxon>Zingiberales</taxon>
        <taxon>Musaceae</taxon>
        <taxon>Ensete</taxon>
    </lineage>
</organism>
<gene>
    <name evidence="4" type="ORF">BHM03_00008253</name>
</gene>
<keyword evidence="2" id="KW-1133">Transmembrane helix</keyword>
<feature type="domain" description="Armadillo-like repeats" evidence="3">
    <location>
        <begin position="197"/>
        <end position="230"/>
    </location>
</feature>
<evidence type="ECO:0000256" key="2">
    <source>
        <dbReference type="SAM" id="Phobius"/>
    </source>
</evidence>
<dbReference type="InterPro" id="IPR055241">
    <property type="entry name" value="Armadillo_rpt_dom"/>
</dbReference>
<dbReference type="EMBL" id="KV875598">
    <property type="protein sequence ID" value="RZR71867.1"/>
    <property type="molecule type" value="Genomic_DNA"/>
</dbReference>
<dbReference type="Pfam" id="PF22915">
    <property type="entry name" value="ARMH5"/>
    <property type="match status" value="1"/>
</dbReference>
<reference evidence="4" key="1">
    <citation type="journal article" date="2018" name="Data Brief">
        <title>Genome sequence data from 17 accessions of Ensete ventricosum, a staple food crop for millions in Ethiopia.</title>
        <authorList>
            <person name="Yemataw Z."/>
            <person name="Muzemil S."/>
            <person name="Ambachew D."/>
            <person name="Tripathi L."/>
            <person name="Tesfaye K."/>
            <person name="Chala A."/>
            <person name="Farbos A."/>
            <person name="O'Neill P."/>
            <person name="Moore K."/>
            <person name="Grant M."/>
            <person name="Studholme D.J."/>
        </authorList>
    </citation>
    <scope>NUCLEOTIDE SEQUENCE [LARGE SCALE GENOMIC DNA]</scope>
    <source>
        <tissue evidence="4">Leaf</tissue>
    </source>
</reference>
<name>A0A444GER6_ENSVE</name>
<accession>A0A444GER6</accession>
<evidence type="ECO:0000313" key="4">
    <source>
        <dbReference type="EMBL" id="RZR71867.1"/>
    </source>
</evidence>
<dbReference type="AlphaFoldDB" id="A0A444GER6"/>